<evidence type="ECO:0000313" key="2">
    <source>
        <dbReference type="Proteomes" id="UP001239111"/>
    </source>
</evidence>
<gene>
    <name evidence="1" type="ORF">QAD02_016530</name>
</gene>
<dbReference type="EMBL" id="CM056742">
    <property type="protein sequence ID" value="KAJ8680743.1"/>
    <property type="molecule type" value="Genomic_DNA"/>
</dbReference>
<reference evidence="1" key="1">
    <citation type="submission" date="2023-04" db="EMBL/GenBank/DDBJ databases">
        <title>A chromosome-level genome assembly of the parasitoid wasp Eretmocerus hayati.</title>
        <authorList>
            <person name="Zhong Y."/>
            <person name="Liu S."/>
            <person name="Liu Y."/>
        </authorList>
    </citation>
    <scope>NUCLEOTIDE SEQUENCE</scope>
    <source>
        <strain evidence="1">ZJU_SS_LIU_2023</strain>
    </source>
</reference>
<accession>A0ACC2PCD2</accession>
<evidence type="ECO:0000313" key="1">
    <source>
        <dbReference type="EMBL" id="KAJ8680743.1"/>
    </source>
</evidence>
<comment type="caution">
    <text evidence="1">The sequence shown here is derived from an EMBL/GenBank/DDBJ whole genome shotgun (WGS) entry which is preliminary data.</text>
</comment>
<sequence length="364" mass="41842">MTTETKTSKRKSIVSNSENTSSKKICSSDSKVTKPANEEAEISRICEIKNFSTLRRGIGEETNSPPIVINNYEFKIQIFPGGYTNRRENVSIFLHLCKPARAVIRFNLSIMKNDDIYLTHPSKEPVVNNFSVDQDFAGFGWENFVPYDVLKDNVLAFTGDSLILMLKIYDLDVNKSLHRFQRLHTYEAYLNNEQFSDVRIIVKGRTIYAHKVILSGNPVFAAMFEHDTLESKENIIKIKDIDFKVMHELIRFIYVGRVRDIEPMAKKLLIAADMYGMDELKTECGKCISRDLSISNVLEYINFADCYNAHELKREAIAFFMTHRKDVVGTQDFDRTLETVDIHLIADIIRNLSQSDPNTVLWSP</sequence>
<protein>
    <submittedName>
        <fullName evidence="1">Uncharacterized protein</fullName>
    </submittedName>
</protein>
<keyword evidence="2" id="KW-1185">Reference proteome</keyword>
<name>A0ACC2PCD2_9HYME</name>
<organism evidence="1 2">
    <name type="scientific">Eretmocerus hayati</name>
    <dbReference type="NCBI Taxonomy" id="131215"/>
    <lineage>
        <taxon>Eukaryota</taxon>
        <taxon>Metazoa</taxon>
        <taxon>Ecdysozoa</taxon>
        <taxon>Arthropoda</taxon>
        <taxon>Hexapoda</taxon>
        <taxon>Insecta</taxon>
        <taxon>Pterygota</taxon>
        <taxon>Neoptera</taxon>
        <taxon>Endopterygota</taxon>
        <taxon>Hymenoptera</taxon>
        <taxon>Apocrita</taxon>
        <taxon>Proctotrupomorpha</taxon>
        <taxon>Chalcidoidea</taxon>
        <taxon>Aphelinidae</taxon>
        <taxon>Aphelininae</taxon>
        <taxon>Eretmocerus</taxon>
    </lineage>
</organism>
<proteinExistence type="predicted"/>
<dbReference type="Proteomes" id="UP001239111">
    <property type="component" value="Chromosome 2"/>
</dbReference>